<evidence type="ECO:0000313" key="1">
    <source>
        <dbReference type="EMBL" id="AEH24111.1"/>
    </source>
</evidence>
<keyword evidence="2" id="KW-1185">Reference proteome</keyword>
<dbReference type="AlphaFoldDB" id="F8AHB4"/>
<proteinExistence type="predicted"/>
<gene>
    <name evidence="1" type="ordered locus">PYCH_04210</name>
</gene>
<dbReference type="InterPro" id="IPR027417">
    <property type="entry name" value="P-loop_NTPase"/>
</dbReference>
<organism evidence="1 2">
    <name type="scientific">Pyrococcus yayanosii (strain CH1 / JCM 16557)</name>
    <dbReference type="NCBI Taxonomy" id="529709"/>
    <lineage>
        <taxon>Archaea</taxon>
        <taxon>Methanobacteriati</taxon>
        <taxon>Methanobacteriota</taxon>
        <taxon>Thermococci</taxon>
        <taxon>Thermococcales</taxon>
        <taxon>Thermococcaceae</taxon>
        <taxon>Pyrococcus</taxon>
    </lineage>
</organism>
<evidence type="ECO:0008006" key="3">
    <source>
        <dbReference type="Google" id="ProtNLM"/>
    </source>
</evidence>
<dbReference type="HOGENOM" id="CLU_096716_0_0_2"/>
<dbReference type="eggNOG" id="arCOG03808">
    <property type="taxonomic scope" value="Archaea"/>
</dbReference>
<dbReference type="EMBL" id="CP002779">
    <property type="protein sequence ID" value="AEH24111.1"/>
    <property type="molecule type" value="Genomic_DNA"/>
</dbReference>
<dbReference type="Gene3D" id="3.40.50.300">
    <property type="entry name" value="P-loop containing nucleotide triphosphate hydrolases"/>
    <property type="match status" value="1"/>
</dbReference>
<protein>
    <recommendedName>
        <fullName evidence="3">KaiC-like domain-containing protein</fullName>
    </recommendedName>
</protein>
<name>F8AHB4_PYRYC</name>
<dbReference type="GeneID" id="10836997"/>
<sequence length="247" mass="28280">MEKEEANEVLEVFKITPEPGTVVSIIHDTYSAGWQIFFGIIAELLEKGYFPVISNYNLPLPNLFKRASAVGLNMRRELENDKMAIIDVFGSKYGLTYDFKNTYYLQGVDPDTLNPKISMIYDMLRPKMKGKELIRAVYTLGGAAMMLGEEEVLKLLSITVAQRIIQFPNSILLMLMNRDVLSKRFIAWVSEMSDYVIVTRSELTSEGIMERLYVVKSPSEGFMPSAYRLHIAEEKTKERIRVERLSP</sequence>
<accession>F8AHB4</accession>
<dbReference type="RefSeq" id="WP_013905168.1">
    <property type="nucleotide sequence ID" value="NC_015680.1"/>
</dbReference>
<evidence type="ECO:0000313" key="2">
    <source>
        <dbReference type="Proteomes" id="UP000008386"/>
    </source>
</evidence>
<dbReference type="Proteomes" id="UP000008386">
    <property type="component" value="Chromosome"/>
</dbReference>
<dbReference type="KEGG" id="pya:PYCH_04210"/>
<reference evidence="1 2" key="1">
    <citation type="journal article" date="2011" name="J. Bacteriol.">
        <title>Complete genome sequence of the obligate piezophilic hyperthermophilic archaeon Pyrococcus yayanosii CH1.</title>
        <authorList>
            <person name="Jun X."/>
            <person name="Lupeng L."/>
            <person name="Minjuan X."/>
            <person name="Oger P."/>
            <person name="Fengping W."/>
            <person name="Jebbar M."/>
            <person name="Xiang X."/>
        </authorList>
    </citation>
    <scope>NUCLEOTIDE SEQUENCE [LARGE SCALE GENOMIC DNA]</scope>
    <source>
        <strain evidence="2">CH1 / JCM 16557</strain>
    </source>
</reference>